<dbReference type="PROSITE" id="PS50928">
    <property type="entry name" value="ABC_TM1"/>
    <property type="match status" value="2"/>
</dbReference>
<comment type="similarity">
    <text evidence="6">Belongs to the binding-protein-dependent transport system permease family.</text>
</comment>
<evidence type="ECO:0000313" key="9">
    <source>
        <dbReference type="Proteomes" id="UP000595823"/>
    </source>
</evidence>
<dbReference type="EMBL" id="CP054705">
    <property type="protein sequence ID" value="QQK75040.1"/>
    <property type="molecule type" value="Genomic_DNA"/>
</dbReference>
<gene>
    <name evidence="8" type="ORF">HUG15_05110</name>
</gene>
<evidence type="ECO:0000313" key="8">
    <source>
        <dbReference type="EMBL" id="QQK75040.1"/>
    </source>
</evidence>
<proteinExistence type="inferred from homology"/>
<organism evidence="8 9">
    <name type="scientific">Salicibibacter cibarius</name>
    <dbReference type="NCBI Taxonomy" id="2743000"/>
    <lineage>
        <taxon>Bacteria</taxon>
        <taxon>Bacillati</taxon>
        <taxon>Bacillota</taxon>
        <taxon>Bacilli</taxon>
        <taxon>Bacillales</taxon>
        <taxon>Bacillaceae</taxon>
        <taxon>Salicibibacter</taxon>
    </lineage>
</organism>
<reference evidence="8 9" key="1">
    <citation type="submission" date="2020-06" db="EMBL/GenBank/DDBJ databases">
        <title>Genomic analysis of Salicibibacter sp. NKC5-3.</title>
        <authorList>
            <person name="Oh Y.J."/>
        </authorList>
    </citation>
    <scope>NUCLEOTIDE SEQUENCE [LARGE SCALE GENOMIC DNA]</scope>
    <source>
        <strain evidence="8 9">NKC5-3</strain>
    </source>
</reference>
<feature type="domain" description="ABC transmembrane type-1" evidence="7">
    <location>
        <begin position="84"/>
        <end position="284"/>
    </location>
</feature>
<sequence length="572" mass="62770">MSNLQHDVNHLSENKGKKIKGKRIRQLLKQPALLVIVLSIFTFFFVFAVYPLIRVFIVSITGEEGFSLQRIYEMITNSYFLGTLWNSLRLGIFSAILATIVGFIFAFAITRTEMKGKRFFNLISLLPIISPPFVLALAMILLFGRDGAISSGIFGIENSDVYGLGSLVFIQTLGFFPLAYLNLKGVLESIDPSLEDAALNMGASRWRVFRTVTLPLAVPGMFSALLLVFIKSIEDFGNPMIIAGEYNTLAVQAYLQITGMYNIDTGAFLALALLLPSLTAFLIQKYWISKKSYVTVTGKPSQSSMKIHEKTIVYPLFGLCVLFTATILLFYGSVAFGSLVQVWGVDHTFTLDNFRYVLSLGFETIQNSLMLAIGSTPITALLGMIIAYLLIRKEFIGKKVLEVSTMLSFAVPGTVIGIGYILAFNEPPLTLTGTAIILIMTFVVRNITVGIEAGTNSLRQVDVSIEEASANLGANGFKTFFKISLPLMRSALFSGLVYAFVKSMTQISAVIFLVSASWNLVTVSILSQIESSRMGSAAAYVMILIIIILIALGLLQLVVNTLGPARPRRVKK</sequence>
<name>A0A7T6Z149_9BACI</name>
<keyword evidence="4 6" id="KW-1133">Transmembrane helix</keyword>
<feature type="transmembrane region" description="Helical" evidence="6">
    <location>
        <begin position="429"/>
        <end position="449"/>
    </location>
</feature>
<feature type="transmembrane region" description="Helical" evidence="6">
    <location>
        <begin position="163"/>
        <end position="183"/>
    </location>
</feature>
<feature type="transmembrane region" description="Helical" evidence="6">
    <location>
        <begin position="122"/>
        <end position="143"/>
    </location>
</feature>
<feature type="transmembrane region" description="Helical" evidence="6">
    <location>
        <begin position="507"/>
        <end position="526"/>
    </location>
</feature>
<keyword evidence="3 6" id="KW-0812">Transmembrane</keyword>
<dbReference type="InterPro" id="IPR035906">
    <property type="entry name" value="MetI-like_sf"/>
</dbReference>
<evidence type="ECO:0000256" key="5">
    <source>
        <dbReference type="ARBA" id="ARBA00023136"/>
    </source>
</evidence>
<keyword evidence="5 6" id="KW-0472">Membrane</keyword>
<feature type="transmembrane region" description="Helical" evidence="6">
    <location>
        <begin position="538"/>
        <end position="559"/>
    </location>
</feature>
<protein>
    <submittedName>
        <fullName evidence="8">Iron ABC transporter permease</fullName>
    </submittedName>
</protein>
<feature type="transmembrane region" description="Helical" evidence="6">
    <location>
        <begin position="208"/>
        <end position="230"/>
    </location>
</feature>
<dbReference type="Proteomes" id="UP000595823">
    <property type="component" value="Chromosome"/>
</dbReference>
<feature type="transmembrane region" description="Helical" evidence="6">
    <location>
        <begin position="403"/>
        <end position="423"/>
    </location>
</feature>
<evidence type="ECO:0000259" key="7">
    <source>
        <dbReference type="PROSITE" id="PS50928"/>
    </source>
</evidence>
<evidence type="ECO:0000256" key="3">
    <source>
        <dbReference type="ARBA" id="ARBA00022692"/>
    </source>
</evidence>
<keyword evidence="9" id="KW-1185">Reference proteome</keyword>
<evidence type="ECO:0000256" key="2">
    <source>
        <dbReference type="ARBA" id="ARBA00022448"/>
    </source>
</evidence>
<evidence type="ECO:0000256" key="1">
    <source>
        <dbReference type="ARBA" id="ARBA00004141"/>
    </source>
</evidence>
<dbReference type="PANTHER" id="PTHR43496">
    <property type="entry name" value="PROTEIN LPLB"/>
    <property type="match status" value="1"/>
</dbReference>
<dbReference type="GO" id="GO:0055085">
    <property type="term" value="P:transmembrane transport"/>
    <property type="evidence" value="ECO:0007669"/>
    <property type="project" value="InterPro"/>
</dbReference>
<feature type="transmembrane region" description="Helical" evidence="6">
    <location>
        <begin position="90"/>
        <end position="110"/>
    </location>
</feature>
<feature type="transmembrane region" description="Helical" evidence="6">
    <location>
        <begin position="312"/>
        <end position="334"/>
    </location>
</feature>
<dbReference type="AlphaFoldDB" id="A0A7T6Z149"/>
<dbReference type="InterPro" id="IPR000515">
    <property type="entry name" value="MetI-like"/>
</dbReference>
<evidence type="ECO:0000256" key="4">
    <source>
        <dbReference type="ARBA" id="ARBA00022989"/>
    </source>
</evidence>
<dbReference type="CDD" id="cd06261">
    <property type="entry name" value="TM_PBP2"/>
    <property type="match status" value="2"/>
</dbReference>
<dbReference type="KEGG" id="scia:HUG15_05110"/>
<dbReference type="RefSeq" id="WP_200127584.1">
    <property type="nucleotide sequence ID" value="NZ_CP054705.1"/>
</dbReference>
<feature type="transmembrane region" description="Helical" evidence="6">
    <location>
        <begin position="32"/>
        <end position="53"/>
    </location>
</feature>
<dbReference type="GO" id="GO:0005886">
    <property type="term" value="C:plasma membrane"/>
    <property type="evidence" value="ECO:0007669"/>
    <property type="project" value="UniProtKB-SubCell"/>
</dbReference>
<accession>A0A7T6Z149</accession>
<dbReference type="PANTHER" id="PTHR43496:SF1">
    <property type="entry name" value="POLYGALACTURONAN_RHAMNOGALACTURONAN TRANSPORT SYSTEM PERMEASE PROTEIN YTEP"/>
    <property type="match status" value="1"/>
</dbReference>
<feature type="transmembrane region" description="Helical" evidence="6">
    <location>
        <begin position="265"/>
        <end position="283"/>
    </location>
</feature>
<comment type="subcellular location">
    <subcellularLocation>
        <location evidence="6">Cell membrane</location>
        <topology evidence="6">Multi-pass membrane protein</topology>
    </subcellularLocation>
    <subcellularLocation>
        <location evidence="1">Membrane</location>
        <topology evidence="1">Multi-pass membrane protein</topology>
    </subcellularLocation>
</comment>
<dbReference type="Pfam" id="PF00528">
    <property type="entry name" value="BPD_transp_1"/>
    <property type="match status" value="2"/>
</dbReference>
<dbReference type="Gene3D" id="1.10.3720.10">
    <property type="entry name" value="MetI-like"/>
    <property type="match status" value="2"/>
</dbReference>
<dbReference type="SUPFAM" id="SSF161098">
    <property type="entry name" value="MetI-like"/>
    <property type="match status" value="2"/>
</dbReference>
<feature type="transmembrane region" description="Helical" evidence="6">
    <location>
        <begin position="369"/>
        <end position="391"/>
    </location>
</feature>
<keyword evidence="2 6" id="KW-0813">Transport</keyword>
<evidence type="ECO:0000256" key="6">
    <source>
        <dbReference type="RuleBase" id="RU363032"/>
    </source>
</evidence>
<feature type="domain" description="ABC transmembrane type-1" evidence="7">
    <location>
        <begin position="365"/>
        <end position="555"/>
    </location>
</feature>